<feature type="domain" description="ERV/ALR sulfhydryl oxidase" evidence="11">
    <location>
        <begin position="398"/>
        <end position="503"/>
    </location>
</feature>
<keyword evidence="14" id="KW-1185">Reference proteome</keyword>
<comment type="catalytic activity">
    <reaction evidence="9 10">
        <text>2 R'C(R)SH + O2 = R'C(R)S-S(R)CR' + H2O2</text>
        <dbReference type="Rhea" id="RHEA:17357"/>
        <dbReference type="ChEBI" id="CHEBI:15379"/>
        <dbReference type="ChEBI" id="CHEBI:16240"/>
        <dbReference type="ChEBI" id="CHEBI:16520"/>
        <dbReference type="ChEBI" id="CHEBI:17412"/>
        <dbReference type="EC" id="1.8.3.2"/>
    </reaction>
</comment>
<dbReference type="SUPFAM" id="SSF52833">
    <property type="entry name" value="Thioredoxin-like"/>
    <property type="match status" value="1"/>
</dbReference>
<dbReference type="GO" id="GO:0006457">
    <property type="term" value="P:protein folding"/>
    <property type="evidence" value="ECO:0007669"/>
    <property type="project" value="TreeGrafter"/>
</dbReference>
<comment type="function">
    <text evidence="10">Catalyzes the oxidation of sulfhydryl groups in peptide and protein thiols to disulfides with the reduction of oxygen to hydrogen peroxide.</text>
</comment>
<keyword evidence="5 10" id="KW-0274">FAD</keyword>
<dbReference type="FunFam" id="1.20.120.310:FF:000001">
    <property type="entry name" value="Sulfhydryl oxidase"/>
    <property type="match status" value="1"/>
</dbReference>
<feature type="domain" description="Thioredoxin" evidence="12">
    <location>
        <begin position="13"/>
        <end position="169"/>
    </location>
</feature>
<dbReference type="InterPro" id="IPR017905">
    <property type="entry name" value="ERV/ALR_sulphydryl_oxidase"/>
</dbReference>
<protein>
    <recommendedName>
        <fullName evidence="10">Sulfhydryl oxidase</fullName>
        <ecNumber evidence="10">1.8.3.2</ecNumber>
    </recommendedName>
</protein>
<dbReference type="InterPro" id="IPR041269">
    <property type="entry name" value="QSOX_Trx1"/>
</dbReference>
<dbReference type="PROSITE" id="PS51352">
    <property type="entry name" value="THIOREDOXIN_2"/>
    <property type="match status" value="1"/>
</dbReference>
<evidence type="ECO:0000256" key="7">
    <source>
        <dbReference type="ARBA" id="ARBA00023157"/>
    </source>
</evidence>
<comment type="caution">
    <text evidence="13">The sequence shown here is derived from an EMBL/GenBank/DDBJ whole genome shotgun (WGS) entry which is preliminary data.</text>
</comment>
<dbReference type="PROSITE" id="PS51324">
    <property type="entry name" value="ERV_ALR"/>
    <property type="match status" value="1"/>
</dbReference>
<evidence type="ECO:0000313" key="13">
    <source>
        <dbReference type="EMBL" id="KAJ3661102.1"/>
    </source>
</evidence>
<dbReference type="GO" id="GO:0003756">
    <property type="term" value="F:protein disulfide isomerase activity"/>
    <property type="evidence" value="ECO:0007669"/>
    <property type="project" value="TreeGrafter"/>
</dbReference>
<evidence type="ECO:0000256" key="9">
    <source>
        <dbReference type="ARBA" id="ARBA00048864"/>
    </source>
</evidence>
<dbReference type="AlphaFoldDB" id="A0AA38MMJ2"/>
<dbReference type="PANTHER" id="PTHR22897">
    <property type="entry name" value="QUIESCIN Q6-RELATED SULFHYDRYL OXIDASE"/>
    <property type="match status" value="1"/>
</dbReference>
<dbReference type="InterPro" id="IPR042568">
    <property type="entry name" value="QSOX_FAD-bd_sf"/>
</dbReference>
<sequence>MEKTVTFFFICLISKVKPTPVSLYTPADNIKILDVSNFKEKVENSTSAWLVEFYASWCGDCQRFAPKWKDFANDVLDWRDIVQVGAVACSDEINTPLCREMGIFKYPTVKYFHENYQVSSSNVGVDLVHDDDTDPSIKEKVLEYLIREVHEGRRNNYPNLLPYNHEHLEHLYDDAADNVEFIFLVIADTGYLGAELALDLHKIPAVAVRYSSVNNSVLKTNLGIENYPTILVLDKNNKSEIFKNATTSDEIKSTVSDFLQSKGINLEMHLSEDNTTSNNTDLHLDRLPVTLLRQHIKKMGDVVFQADLEAALRYSLQQEVSSVEVIKDEKLKTLKDYLSVINKYFPFGYRSSSLISLLINVTSQAKEVRGIQIQDLVKEAEENNLFSSPRRFIGCLGSSPSFRGYPCSLWTLFHYLTVNFADANADNRNVNPREVLETVHSYVKNFFGCKACSLHFQEMATKRNMTNVSSLEDSVLWLWESHNVVNERLKGDPTEDPEYQKVQFPTRHNCPECYAEYGFWERSQVLAYLKRMYGRFNVRYIGSDTSVIFPGLD</sequence>
<dbReference type="GO" id="GO:0005615">
    <property type="term" value="C:extracellular space"/>
    <property type="evidence" value="ECO:0007669"/>
    <property type="project" value="TreeGrafter"/>
</dbReference>
<dbReference type="FunFam" id="1.20.120.1960:FF:000001">
    <property type="entry name" value="Sulfhydryl oxidase"/>
    <property type="match status" value="1"/>
</dbReference>
<dbReference type="Pfam" id="PF00085">
    <property type="entry name" value="Thioredoxin"/>
    <property type="match status" value="1"/>
</dbReference>
<dbReference type="SUPFAM" id="SSF69000">
    <property type="entry name" value="FAD-dependent thiol oxidase"/>
    <property type="match status" value="1"/>
</dbReference>
<evidence type="ECO:0000256" key="6">
    <source>
        <dbReference type="ARBA" id="ARBA00023002"/>
    </source>
</evidence>
<dbReference type="EMBL" id="JALNTZ010000002">
    <property type="protein sequence ID" value="KAJ3661102.1"/>
    <property type="molecule type" value="Genomic_DNA"/>
</dbReference>
<keyword evidence="7" id="KW-1015">Disulfide bond</keyword>
<dbReference type="InterPro" id="IPR013766">
    <property type="entry name" value="Thioredoxin_domain"/>
</dbReference>
<keyword evidence="8" id="KW-0325">Glycoprotein</keyword>
<evidence type="ECO:0000256" key="8">
    <source>
        <dbReference type="ARBA" id="ARBA00023180"/>
    </source>
</evidence>
<evidence type="ECO:0000256" key="5">
    <source>
        <dbReference type="ARBA" id="ARBA00022827"/>
    </source>
</evidence>
<reference evidence="13" key="1">
    <citation type="journal article" date="2023" name="G3 (Bethesda)">
        <title>Whole genome assemblies of Zophobas morio and Tenebrio molitor.</title>
        <authorList>
            <person name="Kaur S."/>
            <person name="Stinson S.A."/>
            <person name="diCenzo G.C."/>
        </authorList>
    </citation>
    <scope>NUCLEOTIDE SEQUENCE</scope>
    <source>
        <strain evidence="13">QUZm001</strain>
    </source>
</reference>
<keyword evidence="3 10" id="KW-0285">Flavoprotein</keyword>
<evidence type="ECO:0000259" key="11">
    <source>
        <dbReference type="PROSITE" id="PS51324"/>
    </source>
</evidence>
<dbReference type="Gene3D" id="1.20.120.310">
    <property type="entry name" value="ERV/ALR sulfhydryl oxidase domain"/>
    <property type="match status" value="1"/>
</dbReference>
<dbReference type="EC" id="1.8.3.2" evidence="10"/>
<comment type="similarity">
    <text evidence="2 10">Belongs to the quiescin-sulfhydryl oxidase (QSOX) family.</text>
</comment>
<gene>
    <name evidence="13" type="ORF">Zmor_005518</name>
</gene>
<dbReference type="Proteomes" id="UP001168821">
    <property type="component" value="Unassembled WGS sequence"/>
</dbReference>
<evidence type="ECO:0000256" key="10">
    <source>
        <dbReference type="RuleBase" id="RU371123"/>
    </source>
</evidence>
<evidence type="ECO:0000256" key="4">
    <source>
        <dbReference type="ARBA" id="ARBA00022729"/>
    </source>
</evidence>
<organism evidence="13 14">
    <name type="scientific">Zophobas morio</name>
    <dbReference type="NCBI Taxonomy" id="2755281"/>
    <lineage>
        <taxon>Eukaryota</taxon>
        <taxon>Metazoa</taxon>
        <taxon>Ecdysozoa</taxon>
        <taxon>Arthropoda</taxon>
        <taxon>Hexapoda</taxon>
        <taxon>Insecta</taxon>
        <taxon>Pterygota</taxon>
        <taxon>Neoptera</taxon>
        <taxon>Endopterygota</taxon>
        <taxon>Coleoptera</taxon>
        <taxon>Polyphaga</taxon>
        <taxon>Cucujiformia</taxon>
        <taxon>Tenebrionidae</taxon>
        <taxon>Zophobas</taxon>
    </lineage>
</organism>
<evidence type="ECO:0000313" key="14">
    <source>
        <dbReference type="Proteomes" id="UP001168821"/>
    </source>
</evidence>
<dbReference type="Pfam" id="PF18108">
    <property type="entry name" value="QSOX_Trx1"/>
    <property type="match status" value="1"/>
</dbReference>
<evidence type="ECO:0000259" key="12">
    <source>
        <dbReference type="PROSITE" id="PS51352"/>
    </source>
</evidence>
<dbReference type="Gene3D" id="1.20.120.1960">
    <property type="entry name" value="QSOX sulfhydryl oxidase domain"/>
    <property type="match status" value="1"/>
</dbReference>
<dbReference type="Pfam" id="PF04777">
    <property type="entry name" value="Evr1_Alr"/>
    <property type="match status" value="1"/>
</dbReference>
<proteinExistence type="inferred from homology"/>
<evidence type="ECO:0000256" key="1">
    <source>
        <dbReference type="ARBA" id="ARBA00001974"/>
    </source>
</evidence>
<dbReference type="InterPro" id="IPR039798">
    <property type="entry name" value="Sulfhydryl_oxidase"/>
</dbReference>
<accession>A0AA38MMJ2</accession>
<dbReference type="InterPro" id="IPR036249">
    <property type="entry name" value="Thioredoxin-like_sf"/>
</dbReference>
<dbReference type="GO" id="GO:0016971">
    <property type="term" value="F:flavin-dependent sulfhydryl oxidase activity"/>
    <property type="evidence" value="ECO:0007669"/>
    <property type="project" value="InterPro"/>
</dbReference>
<evidence type="ECO:0000256" key="2">
    <source>
        <dbReference type="ARBA" id="ARBA00006041"/>
    </source>
</evidence>
<evidence type="ECO:0000256" key="3">
    <source>
        <dbReference type="ARBA" id="ARBA00022630"/>
    </source>
</evidence>
<dbReference type="InterPro" id="IPR040986">
    <property type="entry name" value="QSOX_FAD-bd_dom"/>
</dbReference>
<keyword evidence="6 10" id="KW-0560">Oxidoreductase</keyword>
<name>A0AA38MMJ2_9CUCU</name>
<dbReference type="GO" id="GO:0000139">
    <property type="term" value="C:Golgi membrane"/>
    <property type="evidence" value="ECO:0007669"/>
    <property type="project" value="TreeGrafter"/>
</dbReference>
<dbReference type="Pfam" id="PF18371">
    <property type="entry name" value="FAD_SOX"/>
    <property type="match status" value="1"/>
</dbReference>
<dbReference type="InterPro" id="IPR036774">
    <property type="entry name" value="ERV/ALR_sulphydryl_oxid_sf"/>
</dbReference>
<dbReference type="Gene3D" id="3.40.30.10">
    <property type="entry name" value="Glutaredoxin"/>
    <property type="match status" value="2"/>
</dbReference>
<keyword evidence="4" id="KW-0732">Signal</keyword>
<comment type="cofactor">
    <cofactor evidence="1 10">
        <name>FAD</name>
        <dbReference type="ChEBI" id="CHEBI:57692"/>
    </cofactor>
</comment>
<dbReference type="PANTHER" id="PTHR22897:SF8">
    <property type="entry name" value="SULFHYDRYL OXIDASE"/>
    <property type="match status" value="1"/>
</dbReference>